<accession>G8X3Q6</accession>
<gene>
    <name evidence="1" type="ordered locus">SCATT_50580</name>
</gene>
<name>G8X3Q6_STREN</name>
<dbReference type="PATRIC" id="fig|1003195.29.peg.5045"/>
<sequence length="45" mass="5304">MPGRGYRTEVLWKIRRNAHRTIAFGHRPPCFGGALVTKRRPWIPF</sequence>
<dbReference type="EMBL" id="CP003219">
    <property type="protein sequence ID" value="AEW97429.1"/>
    <property type="molecule type" value="Genomic_DNA"/>
</dbReference>
<dbReference type="HOGENOM" id="CLU_3205668_0_0_11"/>
<keyword evidence="2" id="KW-1185">Reference proteome</keyword>
<proteinExistence type="predicted"/>
<evidence type="ECO:0000313" key="2">
    <source>
        <dbReference type="Proteomes" id="UP000007842"/>
    </source>
</evidence>
<dbReference type="AlphaFoldDB" id="G8X3Q6"/>
<reference evidence="2" key="1">
    <citation type="submission" date="2011-12" db="EMBL/GenBank/DDBJ databases">
        <title>Complete genome sequence of Streptomyces cattleya strain DSM 46488.</title>
        <authorList>
            <person name="Ou H.-Y."/>
            <person name="Li P."/>
            <person name="Zhao C."/>
            <person name="O'Hagan D."/>
            <person name="Deng Z."/>
        </authorList>
    </citation>
    <scope>NUCLEOTIDE SEQUENCE [LARGE SCALE GENOMIC DNA]</scope>
    <source>
        <strain evidence="2">ATCC 35852 / DSM 46488 / JCM 4925 / NBRC 14057 / NRRL 8057</strain>
    </source>
</reference>
<evidence type="ECO:0000313" key="1">
    <source>
        <dbReference type="EMBL" id="AEW97429.1"/>
    </source>
</evidence>
<protein>
    <submittedName>
        <fullName evidence="1">Uncharacterized protein</fullName>
    </submittedName>
</protein>
<dbReference type="Proteomes" id="UP000007842">
    <property type="component" value="Chromosome"/>
</dbReference>
<dbReference type="KEGG" id="scy:SCATT_50580"/>
<organism evidence="1 2">
    <name type="scientific">Streptantibioticus cattleyicolor (strain ATCC 35852 / DSM 46488 / JCM 4925 / NBRC 14057 / NRRL 8057)</name>
    <name type="common">Streptomyces cattleya</name>
    <dbReference type="NCBI Taxonomy" id="1003195"/>
    <lineage>
        <taxon>Bacteria</taxon>
        <taxon>Bacillati</taxon>
        <taxon>Actinomycetota</taxon>
        <taxon>Actinomycetes</taxon>
        <taxon>Kitasatosporales</taxon>
        <taxon>Streptomycetaceae</taxon>
        <taxon>Streptantibioticus</taxon>
    </lineage>
</organism>